<gene>
    <name evidence="3" type="ORF">Asi03nite_49310</name>
</gene>
<proteinExistence type="predicted"/>
<organism evidence="3 4">
    <name type="scientific">Actinoplanes siamensis</name>
    <dbReference type="NCBI Taxonomy" id="1223317"/>
    <lineage>
        <taxon>Bacteria</taxon>
        <taxon>Bacillati</taxon>
        <taxon>Actinomycetota</taxon>
        <taxon>Actinomycetes</taxon>
        <taxon>Micromonosporales</taxon>
        <taxon>Micromonosporaceae</taxon>
        <taxon>Actinoplanes</taxon>
    </lineage>
</organism>
<evidence type="ECO:0000256" key="1">
    <source>
        <dbReference type="SAM" id="MobiDB-lite"/>
    </source>
</evidence>
<feature type="transmembrane region" description="Helical" evidence="2">
    <location>
        <begin position="32"/>
        <end position="51"/>
    </location>
</feature>
<feature type="region of interest" description="Disordered" evidence="1">
    <location>
        <begin position="57"/>
        <end position="100"/>
    </location>
</feature>
<keyword evidence="2" id="KW-1133">Transmembrane helix</keyword>
<keyword evidence="4" id="KW-1185">Reference proteome</keyword>
<evidence type="ECO:0008006" key="5">
    <source>
        <dbReference type="Google" id="ProtNLM"/>
    </source>
</evidence>
<keyword evidence="2" id="KW-0812">Transmembrane</keyword>
<evidence type="ECO:0000313" key="3">
    <source>
        <dbReference type="EMBL" id="GIF07393.1"/>
    </source>
</evidence>
<feature type="compositionally biased region" description="Gly residues" evidence="1">
    <location>
        <begin position="87"/>
        <end position="97"/>
    </location>
</feature>
<accession>A0A919NA91</accession>
<dbReference type="AlphaFoldDB" id="A0A919NA91"/>
<protein>
    <recommendedName>
        <fullName evidence="5">DUF5666 domain-containing protein</fullName>
    </recommendedName>
</protein>
<dbReference type="RefSeq" id="WP_203682792.1">
    <property type="nucleotide sequence ID" value="NZ_BOMW01000048.1"/>
</dbReference>
<comment type="caution">
    <text evidence="3">The sequence shown here is derived from an EMBL/GenBank/DDBJ whole genome shotgun (WGS) entry which is preliminary data.</text>
</comment>
<dbReference type="Proteomes" id="UP000629619">
    <property type="component" value="Unassembled WGS sequence"/>
</dbReference>
<evidence type="ECO:0000313" key="4">
    <source>
        <dbReference type="Proteomes" id="UP000629619"/>
    </source>
</evidence>
<name>A0A919NA91_9ACTN</name>
<keyword evidence="2" id="KW-0472">Membrane</keyword>
<feature type="region of interest" description="Disordered" evidence="1">
    <location>
        <begin position="1"/>
        <end position="29"/>
    </location>
</feature>
<feature type="compositionally biased region" description="Low complexity" evidence="1">
    <location>
        <begin position="61"/>
        <end position="71"/>
    </location>
</feature>
<reference evidence="3" key="1">
    <citation type="submission" date="2021-01" db="EMBL/GenBank/DDBJ databases">
        <title>Whole genome shotgun sequence of Actinoplanes siamensis NBRC 109076.</title>
        <authorList>
            <person name="Komaki H."/>
            <person name="Tamura T."/>
        </authorList>
    </citation>
    <scope>NUCLEOTIDE SEQUENCE</scope>
    <source>
        <strain evidence="3">NBRC 109076</strain>
    </source>
</reference>
<sequence>MNDETKVLPRTPTEAEQEDPTSAGAEAGPRRWWNTTTLVLVGVVLLVGGFVGGAQAQRHWGASGTPTTATPAGGGLPDGAGAPSGPSMGGRSPGGATAGTIRRVDGNIVYVRTAAGETVTVRASDFTTVSRAVPARITELTAGLRITVQGVADSDGVVTATAIVAG</sequence>
<evidence type="ECO:0000256" key="2">
    <source>
        <dbReference type="SAM" id="Phobius"/>
    </source>
</evidence>
<dbReference type="EMBL" id="BOMW01000048">
    <property type="protein sequence ID" value="GIF07393.1"/>
    <property type="molecule type" value="Genomic_DNA"/>
</dbReference>